<dbReference type="AlphaFoldDB" id="A0A1G1SW17"/>
<dbReference type="EMBL" id="MDZB01000140">
    <property type="protein sequence ID" value="OGX82801.1"/>
    <property type="molecule type" value="Genomic_DNA"/>
</dbReference>
<dbReference type="RefSeq" id="WP_070729742.1">
    <property type="nucleotide sequence ID" value="NZ_MDZB01000140.1"/>
</dbReference>
<organism evidence="6 7">
    <name type="scientific">Hymenobacter lapidarius</name>
    <dbReference type="NCBI Taxonomy" id="1908237"/>
    <lineage>
        <taxon>Bacteria</taxon>
        <taxon>Pseudomonadati</taxon>
        <taxon>Bacteroidota</taxon>
        <taxon>Cytophagia</taxon>
        <taxon>Cytophagales</taxon>
        <taxon>Hymenobacteraceae</taxon>
        <taxon>Hymenobacter</taxon>
    </lineage>
</organism>
<evidence type="ECO:0000313" key="7">
    <source>
        <dbReference type="Proteomes" id="UP000176294"/>
    </source>
</evidence>
<accession>A0A1G1SW17</accession>
<evidence type="ECO:0000256" key="2">
    <source>
        <dbReference type="ARBA" id="ARBA00022692"/>
    </source>
</evidence>
<gene>
    <name evidence="6" type="ORF">BEN47_18225</name>
</gene>
<comment type="caution">
    <text evidence="6">The sequence shown here is derived from an EMBL/GenBank/DDBJ whole genome shotgun (WGS) entry which is preliminary data.</text>
</comment>
<evidence type="ECO:0000256" key="3">
    <source>
        <dbReference type="ARBA" id="ARBA00022989"/>
    </source>
</evidence>
<dbReference type="InterPro" id="IPR051423">
    <property type="entry name" value="CD225/Dispanin"/>
</dbReference>
<sequence length="109" mass="11239">MEQSYNPNAGSTNGGMPPMAQPPKNWLVEAILVTVFCCLPFGIVGIVKAAEVNSKFAAGNYAGALESSQSAGKWTKIGFFVAIGGFVIWGVMMALGIGAGLMNGLPNAD</sequence>
<dbReference type="InterPro" id="IPR007593">
    <property type="entry name" value="CD225/Dispanin_fam"/>
</dbReference>
<keyword evidence="4 5" id="KW-0472">Membrane</keyword>
<evidence type="ECO:0000256" key="4">
    <source>
        <dbReference type="ARBA" id="ARBA00023136"/>
    </source>
</evidence>
<keyword evidence="3 5" id="KW-1133">Transmembrane helix</keyword>
<protein>
    <recommendedName>
        <fullName evidence="8">CD225/dispanin family protein</fullName>
    </recommendedName>
</protein>
<keyword evidence="7" id="KW-1185">Reference proteome</keyword>
<dbReference type="PANTHER" id="PTHR14948">
    <property type="entry name" value="NG5"/>
    <property type="match status" value="1"/>
</dbReference>
<name>A0A1G1SW17_9BACT</name>
<comment type="subcellular location">
    <subcellularLocation>
        <location evidence="1">Membrane</location>
    </subcellularLocation>
</comment>
<dbReference type="OrthoDB" id="9815705at2"/>
<feature type="transmembrane region" description="Helical" evidence="5">
    <location>
        <begin position="26"/>
        <end position="47"/>
    </location>
</feature>
<dbReference type="Proteomes" id="UP000176294">
    <property type="component" value="Unassembled WGS sequence"/>
</dbReference>
<proteinExistence type="predicted"/>
<dbReference type="GO" id="GO:0016020">
    <property type="term" value="C:membrane"/>
    <property type="evidence" value="ECO:0007669"/>
    <property type="project" value="UniProtKB-SubCell"/>
</dbReference>
<dbReference type="Pfam" id="PF04505">
    <property type="entry name" value="CD225"/>
    <property type="match status" value="1"/>
</dbReference>
<reference evidence="6 7" key="1">
    <citation type="submission" date="2016-08" db="EMBL/GenBank/DDBJ databases">
        <title>Hymenobacter coccineus sp. nov., Hymenobacter lapidarius sp. nov. and Hymenobacter glacialis sp. nov., isolated from Antarctic soil.</title>
        <authorList>
            <person name="Sedlacek I."/>
            <person name="Kralova S."/>
            <person name="Kyrova K."/>
            <person name="Maslanova I."/>
            <person name="Stankova E."/>
            <person name="Vrbovska V."/>
            <person name="Nemec M."/>
            <person name="Bartak M."/>
            <person name="Svec P."/>
            <person name="Busse H.-J."/>
            <person name="Pantucek R."/>
        </authorList>
    </citation>
    <scope>NUCLEOTIDE SEQUENCE [LARGE SCALE GENOMIC DNA]</scope>
    <source>
        <strain evidence="6 7">CCM 8643</strain>
    </source>
</reference>
<dbReference type="PANTHER" id="PTHR14948:SF44">
    <property type="entry name" value="PROLINE-RICH TRANSMEMBRANE PROTEIN 1-LIKE"/>
    <property type="match status" value="1"/>
</dbReference>
<feature type="transmembrane region" description="Helical" evidence="5">
    <location>
        <begin position="77"/>
        <end position="102"/>
    </location>
</feature>
<dbReference type="STRING" id="1908237.BEN47_18225"/>
<keyword evidence="2 5" id="KW-0812">Transmembrane</keyword>
<evidence type="ECO:0000313" key="6">
    <source>
        <dbReference type="EMBL" id="OGX82801.1"/>
    </source>
</evidence>
<evidence type="ECO:0000256" key="5">
    <source>
        <dbReference type="SAM" id="Phobius"/>
    </source>
</evidence>
<evidence type="ECO:0008006" key="8">
    <source>
        <dbReference type="Google" id="ProtNLM"/>
    </source>
</evidence>
<evidence type="ECO:0000256" key="1">
    <source>
        <dbReference type="ARBA" id="ARBA00004370"/>
    </source>
</evidence>